<dbReference type="AlphaFoldDB" id="A0A077X004"/>
<evidence type="ECO:0000256" key="1">
    <source>
        <dbReference type="ARBA" id="ARBA00022729"/>
    </source>
</evidence>
<organism evidence="5">
    <name type="scientific">Lichtheimia ramosa</name>
    <dbReference type="NCBI Taxonomy" id="688394"/>
    <lineage>
        <taxon>Eukaryota</taxon>
        <taxon>Fungi</taxon>
        <taxon>Fungi incertae sedis</taxon>
        <taxon>Mucoromycota</taxon>
        <taxon>Mucoromycotina</taxon>
        <taxon>Mucoromycetes</taxon>
        <taxon>Mucorales</taxon>
        <taxon>Lichtheimiaceae</taxon>
        <taxon>Lichtheimia</taxon>
    </lineage>
</organism>
<dbReference type="PANTHER" id="PTHR31836">
    <property type="match status" value="1"/>
</dbReference>
<sequence length="128" mass="13632">MNMHYQLCLLVVFLLGALAAPIEKRKSSQQEGDITYFTPGLGSCGIESTAKDLIAALNAPQMANGDNPNHNKQCGRKAKVTGPKGSVTVTIVDTCPPCKSGDLDLSPAAFGKVADFDDGRVKATWHWV</sequence>
<feature type="chain" id="PRO_5001726743" description="RlpA-like protein double-psi beta-barrel domain-containing protein" evidence="3">
    <location>
        <begin position="20"/>
        <end position="128"/>
    </location>
</feature>
<dbReference type="PANTHER" id="PTHR31836:SF21">
    <property type="entry name" value="EXPANSIN-LIKE PROTEIN 7"/>
    <property type="match status" value="1"/>
</dbReference>
<accession>A0A077X004</accession>
<dbReference type="CDD" id="cd22191">
    <property type="entry name" value="DPBB_RlpA_EXP_N-like"/>
    <property type="match status" value="1"/>
</dbReference>
<gene>
    <name evidence="5" type="ORF">LRAMOSA04621</name>
</gene>
<feature type="domain" description="RlpA-like protein double-psi beta-barrel" evidence="4">
    <location>
        <begin position="73"/>
        <end position="122"/>
    </location>
</feature>
<protein>
    <recommendedName>
        <fullName evidence="4">RlpA-like protein double-psi beta-barrel domain-containing protein</fullName>
    </recommendedName>
</protein>
<evidence type="ECO:0000259" key="4">
    <source>
        <dbReference type="Pfam" id="PF03330"/>
    </source>
</evidence>
<evidence type="ECO:0000313" key="5">
    <source>
        <dbReference type="EMBL" id="CDS12427.1"/>
    </source>
</evidence>
<reference evidence="5" key="1">
    <citation type="journal article" date="2014" name="Genome Announc.">
        <title>De novo whole-genome sequence and genome annotation of Lichtheimia ramosa.</title>
        <authorList>
            <person name="Linde J."/>
            <person name="Schwartze V."/>
            <person name="Binder U."/>
            <person name="Lass-Florl C."/>
            <person name="Voigt K."/>
            <person name="Horn F."/>
        </authorList>
    </citation>
    <scope>NUCLEOTIDE SEQUENCE</scope>
    <source>
        <strain evidence="5">JMRC FSU:6197</strain>
    </source>
</reference>
<dbReference type="InterPro" id="IPR009009">
    <property type="entry name" value="RlpA-like_DPBB"/>
</dbReference>
<proteinExistence type="predicted"/>
<feature type="region of interest" description="Disordered" evidence="2">
    <location>
        <begin position="61"/>
        <end position="81"/>
    </location>
</feature>
<dbReference type="SUPFAM" id="SSF50685">
    <property type="entry name" value="Barwin-like endoglucanases"/>
    <property type="match status" value="1"/>
</dbReference>
<dbReference type="Gene3D" id="2.40.40.10">
    <property type="entry name" value="RlpA-like domain"/>
    <property type="match status" value="1"/>
</dbReference>
<dbReference type="Pfam" id="PF03330">
    <property type="entry name" value="DPBB_1"/>
    <property type="match status" value="1"/>
</dbReference>
<feature type="signal peptide" evidence="3">
    <location>
        <begin position="1"/>
        <end position="19"/>
    </location>
</feature>
<evidence type="ECO:0000256" key="2">
    <source>
        <dbReference type="SAM" id="MobiDB-lite"/>
    </source>
</evidence>
<dbReference type="OrthoDB" id="406505at2759"/>
<evidence type="ECO:0000256" key="3">
    <source>
        <dbReference type="SAM" id="SignalP"/>
    </source>
</evidence>
<name>A0A077X004_9FUNG</name>
<dbReference type="InterPro" id="IPR036908">
    <property type="entry name" value="RlpA-like_sf"/>
</dbReference>
<dbReference type="InterPro" id="IPR051477">
    <property type="entry name" value="Expansin_CellWall"/>
</dbReference>
<dbReference type="EMBL" id="LK023357">
    <property type="protein sequence ID" value="CDS12427.1"/>
    <property type="molecule type" value="Genomic_DNA"/>
</dbReference>
<keyword evidence="1 3" id="KW-0732">Signal</keyword>